<sequence length="108" mass="12810">MDVSKAYQQAISRERMESIEKERQYEEDRKERERIKPKFSDYCKRITKFRAARLLNKVYSARATNGKPPFTHSYDYPLRGSCWLAKKDFDCKGSTERILATLYLCLKG</sequence>
<name>A0A0F9CQA1_9ZZZZ</name>
<dbReference type="EMBL" id="LAZR01045471">
    <property type="protein sequence ID" value="KKK98791.1"/>
    <property type="molecule type" value="Genomic_DNA"/>
</dbReference>
<organism evidence="1">
    <name type="scientific">marine sediment metagenome</name>
    <dbReference type="NCBI Taxonomy" id="412755"/>
    <lineage>
        <taxon>unclassified sequences</taxon>
        <taxon>metagenomes</taxon>
        <taxon>ecological metagenomes</taxon>
    </lineage>
</organism>
<proteinExistence type="predicted"/>
<accession>A0A0F9CQA1</accession>
<gene>
    <name evidence="1" type="ORF">LCGC14_2639210</name>
</gene>
<reference evidence="1" key="1">
    <citation type="journal article" date="2015" name="Nature">
        <title>Complex archaea that bridge the gap between prokaryotes and eukaryotes.</title>
        <authorList>
            <person name="Spang A."/>
            <person name="Saw J.H."/>
            <person name="Jorgensen S.L."/>
            <person name="Zaremba-Niedzwiedzka K."/>
            <person name="Martijn J."/>
            <person name="Lind A.E."/>
            <person name="van Eijk R."/>
            <person name="Schleper C."/>
            <person name="Guy L."/>
            <person name="Ettema T.J."/>
        </authorList>
    </citation>
    <scope>NUCLEOTIDE SEQUENCE</scope>
</reference>
<dbReference type="AlphaFoldDB" id="A0A0F9CQA1"/>
<protein>
    <submittedName>
        <fullName evidence="1">Uncharacterized protein</fullName>
    </submittedName>
</protein>
<comment type="caution">
    <text evidence="1">The sequence shown here is derived from an EMBL/GenBank/DDBJ whole genome shotgun (WGS) entry which is preliminary data.</text>
</comment>
<evidence type="ECO:0000313" key="1">
    <source>
        <dbReference type="EMBL" id="KKK98791.1"/>
    </source>
</evidence>